<feature type="domain" description="LysR substrate-binding" evidence="2">
    <location>
        <begin position="10"/>
        <end position="210"/>
    </location>
</feature>
<comment type="caution">
    <text evidence="3">The sequence shown here is derived from an EMBL/GenBank/DDBJ whole genome shotgun (WGS) entry which is preliminary data.</text>
</comment>
<evidence type="ECO:0000256" key="1">
    <source>
        <dbReference type="ARBA" id="ARBA00023159"/>
    </source>
</evidence>
<accession>A0ABW0T5K8</accession>
<dbReference type="Proteomes" id="UP001596107">
    <property type="component" value="Unassembled WGS sequence"/>
</dbReference>
<proteinExistence type="predicted"/>
<dbReference type="PANTHER" id="PTHR30293:SF0">
    <property type="entry name" value="NITROGEN ASSIMILATION REGULATORY PROTEIN NAC"/>
    <property type="match status" value="1"/>
</dbReference>
<protein>
    <submittedName>
        <fullName evidence="3">LysR substrate-binding domain-containing protein</fullName>
    </submittedName>
</protein>
<reference evidence="4" key="1">
    <citation type="journal article" date="2019" name="Int. J. Syst. Evol. Microbiol.">
        <title>The Global Catalogue of Microorganisms (GCM) 10K type strain sequencing project: providing services to taxonomists for standard genome sequencing and annotation.</title>
        <authorList>
            <consortium name="The Broad Institute Genomics Platform"/>
            <consortium name="The Broad Institute Genome Sequencing Center for Infectious Disease"/>
            <person name="Wu L."/>
            <person name="Ma J."/>
        </authorList>
    </citation>
    <scope>NUCLEOTIDE SEQUENCE [LARGE SCALE GENOMIC DNA]</scope>
    <source>
        <strain evidence="4">JCM 3366</strain>
    </source>
</reference>
<dbReference type="Gene3D" id="3.40.190.290">
    <property type="match status" value="1"/>
</dbReference>
<gene>
    <name evidence="3" type="ORF">ACFPOD_05985</name>
</gene>
<dbReference type="Pfam" id="PF03466">
    <property type="entry name" value="LysR_substrate"/>
    <property type="match status" value="1"/>
</dbReference>
<name>A0ABW0T5K8_9HYPH</name>
<dbReference type="InterPro" id="IPR005119">
    <property type="entry name" value="LysR_subst-bd"/>
</dbReference>
<evidence type="ECO:0000313" key="4">
    <source>
        <dbReference type="Proteomes" id="UP001596107"/>
    </source>
</evidence>
<evidence type="ECO:0000259" key="2">
    <source>
        <dbReference type="Pfam" id="PF03466"/>
    </source>
</evidence>
<dbReference type="EMBL" id="JBHSNB010000001">
    <property type="protein sequence ID" value="MFC5584650.1"/>
    <property type="molecule type" value="Genomic_DNA"/>
</dbReference>
<dbReference type="PANTHER" id="PTHR30293">
    <property type="entry name" value="TRANSCRIPTIONAL REGULATORY PROTEIN NAC-RELATED"/>
    <property type="match status" value="1"/>
</dbReference>
<dbReference type="SUPFAM" id="SSF53850">
    <property type="entry name" value="Periplasmic binding protein-like II"/>
    <property type="match status" value="1"/>
</dbReference>
<keyword evidence="4" id="KW-1185">Reference proteome</keyword>
<keyword evidence="1" id="KW-0010">Activator</keyword>
<dbReference type="RefSeq" id="WP_378596361.1">
    <property type="nucleotide sequence ID" value="NZ_JBHSNB010000001.1"/>
</dbReference>
<sequence length="239" mass="26151">MKEDVATLDREPSGNVAIGLPPSLASVLNGPLVEEYHRAFPKVSLFVHEGISNFVGEKLIDGELDLALMFSTRAHLRNTSVKVLATEPMVLASALPYAPSKVLLSMSDLSNVPLVLYRLPNHIRWRVDVAFQQLGLQPCVATETNTLSMLLELARRGVGAAILPRSAVEQDVSQNLLSAVPIRGMSIDWALAVSRDRAHSPAVQMLVRNVEELVLKQIRTGKWQARSQLTSREEGSASN</sequence>
<evidence type="ECO:0000313" key="3">
    <source>
        <dbReference type="EMBL" id="MFC5584650.1"/>
    </source>
</evidence>
<organism evidence="3 4">
    <name type="scientific">Nitratireductor kimnyeongensis</name>
    <dbReference type="NCBI Taxonomy" id="430679"/>
    <lineage>
        <taxon>Bacteria</taxon>
        <taxon>Pseudomonadati</taxon>
        <taxon>Pseudomonadota</taxon>
        <taxon>Alphaproteobacteria</taxon>
        <taxon>Hyphomicrobiales</taxon>
        <taxon>Phyllobacteriaceae</taxon>
        <taxon>Nitratireductor</taxon>
    </lineage>
</organism>